<keyword evidence="1" id="KW-0540">Nuclease</keyword>
<evidence type="ECO:0000313" key="6">
    <source>
        <dbReference type="Proteomes" id="UP000290106"/>
    </source>
</evidence>
<dbReference type="CDD" id="cd06133">
    <property type="entry name" value="ERI-1_3'hExo_like"/>
    <property type="match status" value="1"/>
</dbReference>
<dbReference type="RefSeq" id="WP_129257540.1">
    <property type="nucleotide sequence ID" value="NZ_SDKC01000001.1"/>
</dbReference>
<dbReference type="GO" id="GO:0003676">
    <property type="term" value="F:nucleic acid binding"/>
    <property type="evidence" value="ECO:0007669"/>
    <property type="project" value="InterPro"/>
</dbReference>
<comment type="caution">
    <text evidence="5">The sequence shown here is derived from an EMBL/GenBank/DDBJ whole genome shotgun (WGS) entry which is preliminary data.</text>
</comment>
<dbReference type="InterPro" id="IPR051274">
    <property type="entry name" value="3-5_Exoribonuclease"/>
</dbReference>
<evidence type="ECO:0000256" key="3">
    <source>
        <dbReference type="ARBA" id="ARBA00022839"/>
    </source>
</evidence>
<reference evidence="5 6" key="1">
    <citation type="submission" date="2019-01" db="EMBL/GenBank/DDBJ databases">
        <title>Blautia sp. nov. KGMB01111 isolated human feces.</title>
        <authorList>
            <person name="Park J.-E."/>
            <person name="Kim J.-S."/>
            <person name="Park S.-H."/>
        </authorList>
    </citation>
    <scope>NUCLEOTIDE SEQUENCE [LARGE SCALE GENOMIC DNA]</scope>
    <source>
        <strain evidence="5 6">KGMB01111</strain>
    </source>
</reference>
<evidence type="ECO:0000256" key="1">
    <source>
        <dbReference type="ARBA" id="ARBA00022722"/>
    </source>
</evidence>
<name>A0A4Q1RH84_9FIRM</name>
<evidence type="ECO:0000313" key="5">
    <source>
        <dbReference type="EMBL" id="RXS75030.1"/>
    </source>
</evidence>
<keyword evidence="2" id="KW-0378">Hydrolase</keyword>
<accession>A0A4Q1RH84</accession>
<dbReference type="PANTHER" id="PTHR23044:SF61">
    <property type="entry name" value="3'-5' EXORIBONUCLEASE 1-RELATED"/>
    <property type="match status" value="1"/>
</dbReference>
<dbReference type="InterPro" id="IPR036397">
    <property type="entry name" value="RNaseH_sf"/>
</dbReference>
<dbReference type="InterPro" id="IPR013520">
    <property type="entry name" value="Ribonucl_H"/>
</dbReference>
<dbReference type="Gene3D" id="3.30.420.10">
    <property type="entry name" value="Ribonuclease H-like superfamily/Ribonuclease H"/>
    <property type="match status" value="1"/>
</dbReference>
<dbReference type="InterPro" id="IPR047201">
    <property type="entry name" value="ERI-1_3'hExo-like"/>
</dbReference>
<protein>
    <submittedName>
        <fullName evidence="5">Exonuclease domain-containing protein</fullName>
    </submittedName>
</protein>
<dbReference type="InterPro" id="IPR012337">
    <property type="entry name" value="RNaseH-like_sf"/>
</dbReference>
<feature type="domain" description="Exonuclease" evidence="4">
    <location>
        <begin position="2"/>
        <end position="187"/>
    </location>
</feature>
<sequence length="218" mass="25621">MFHLVIDLEMCKVPRDYRSKSYRYAYETIQIGAVLLDDSFKRIGTLCQYVHPEHGVIDYFIENLTGIKNSQVKKAPKLEEVLIHMIDWLGERDYKIYAWSESDRDQLLHEIKAKEMTDERIQEFMKAEKWVDYQEVFTKRFELSRRLSLEEALGRAEIDPEGRFHDGLDDAVNTAYLIEKLELDPEFQLVSYEMPDKPSEHLCSTLGELFAGLNLNFA</sequence>
<dbReference type="Pfam" id="PF00929">
    <property type="entry name" value="RNase_T"/>
    <property type="match status" value="1"/>
</dbReference>
<dbReference type="AlphaFoldDB" id="A0A4Q1RH84"/>
<evidence type="ECO:0000259" key="4">
    <source>
        <dbReference type="SMART" id="SM00479"/>
    </source>
</evidence>
<dbReference type="PANTHER" id="PTHR23044">
    <property type="entry name" value="3'-5' EXONUCLEASE ERI1-RELATED"/>
    <property type="match status" value="1"/>
</dbReference>
<keyword evidence="6" id="KW-1185">Reference proteome</keyword>
<dbReference type="SUPFAM" id="SSF53098">
    <property type="entry name" value="Ribonuclease H-like"/>
    <property type="match status" value="1"/>
</dbReference>
<organism evidence="5 6">
    <name type="scientific">Blautia faecicola</name>
    <dbReference type="NCBI Taxonomy" id="2509240"/>
    <lineage>
        <taxon>Bacteria</taxon>
        <taxon>Bacillati</taxon>
        <taxon>Bacillota</taxon>
        <taxon>Clostridia</taxon>
        <taxon>Lachnospirales</taxon>
        <taxon>Lachnospiraceae</taxon>
        <taxon>Blautia</taxon>
    </lineage>
</organism>
<dbReference type="GO" id="GO:0000175">
    <property type="term" value="F:3'-5'-RNA exonuclease activity"/>
    <property type="evidence" value="ECO:0007669"/>
    <property type="project" value="InterPro"/>
</dbReference>
<proteinExistence type="predicted"/>
<keyword evidence="3 5" id="KW-0269">Exonuclease</keyword>
<dbReference type="OrthoDB" id="159416at2"/>
<gene>
    <name evidence="5" type="ORF">ETP43_07235</name>
</gene>
<dbReference type="EMBL" id="SDKC01000001">
    <property type="protein sequence ID" value="RXS75030.1"/>
    <property type="molecule type" value="Genomic_DNA"/>
</dbReference>
<dbReference type="Proteomes" id="UP000290106">
    <property type="component" value="Unassembled WGS sequence"/>
</dbReference>
<dbReference type="SMART" id="SM00479">
    <property type="entry name" value="EXOIII"/>
    <property type="match status" value="1"/>
</dbReference>
<evidence type="ECO:0000256" key="2">
    <source>
        <dbReference type="ARBA" id="ARBA00022801"/>
    </source>
</evidence>